<feature type="region of interest" description="Disordered" evidence="1">
    <location>
        <begin position="1"/>
        <end position="65"/>
    </location>
</feature>
<feature type="compositionally biased region" description="Polar residues" evidence="1">
    <location>
        <begin position="456"/>
        <end position="470"/>
    </location>
</feature>
<feature type="compositionally biased region" description="Basic and acidic residues" evidence="1">
    <location>
        <begin position="30"/>
        <end position="42"/>
    </location>
</feature>
<name>A0A5C2SEF6_9APHY</name>
<organism evidence="2 3">
    <name type="scientific">Lentinus tigrinus ALCF2SS1-6</name>
    <dbReference type="NCBI Taxonomy" id="1328759"/>
    <lineage>
        <taxon>Eukaryota</taxon>
        <taxon>Fungi</taxon>
        <taxon>Dikarya</taxon>
        <taxon>Basidiomycota</taxon>
        <taxon>Agaricomycotina</taxon>
        <taxon>Agaricomycetes</taxon>
        <taxon>Polyporales</taxon>
        <taxon>Polyporaceae</taxon>
        <taxon>Lentinus</taxon>
    </lineage>
</organism>
<reference evidence="2" key="1">
    <citation type="journal article" date="2018" name="Genome Biol. Evol.">
        <title>Genomics and development of Lentinus tigrinus, a white-rot wood-decaying mushroom with dimorphic fruiting bodies.</title>
        <authorList>
            <person name="Wu B."/>
            <person name="Xu Z."/>
            <person name="Knudson A."/>
            <person name="Carlson A."/>
            <person name="Chen N."/>
            <person name="Kovaka S."/>
            <person name="LaButti K."/>
            <person name="Lipzen A."/>
            <person name="Pennachio C."/>
            <person name="Riley R."/>
            <person name="Schakwitz W."/>
            <person name="Umezawa K."/>
            <person name="Ohm R.A."/>
            <person name="Grigoriev I.V."/>
            <person name="Nagy L.G."/>
            <person name="Gibbons J."/>
            <person name="Hibbett D."/>
        </authorList>
    </citation>
    <scope>NUCLEOTIDE SEQUENCE [LARGE SCALE GENOMIC DNA]</scope>
    <source>
        <strain evidence="2">ALCF2SS1-6</strain>
    </source>
</reference>
<dbReference type="Proteomes" id="UP000313359">
    <property type="component" value="Unassembled WGS sequence"/>
</dbReference>
<feature type="compositionally biased region" description="Polar residues" evidence="1">
    <location>
        <begin position="50"/>
        <end position="59"/>
    </location>
</feature>
<feature type="compositionally biased region" description="Basic and acidic residues" evidence="1">
    <location>
        <begin position="471"/>
        <end position="483"/>
    </location>
</feature>
<evidence type="ECO:0000256" key="1">
    <source>
        <dbReference type="SAM" id="MobiDB-lite"/>
    </source>
</evidence>
<dbReference type="OrthoDB" id="443682at2759"/>
<dbReference type="AlphaFoldDB" id="A0A5C2SEF6"/>
<feature type="region of interest" description="Disordered" evidence="1">
    <location>
        <begin position="452"/>
        <end position="514"/>
    </location>
</feature>
<feature type="compositionally biased region" description="Low complexity" evidence="1">
    <location>
        <begin position="16"/>
        <end position="29"/>
    </location>
</feature>
<evidence type="ECO:0000313" key="3">
    <source>
        <dbReference type="Proteomes" id="UP000313359"/>
    </source>
</evidence>
<evidence type="ECO:0000313" key="2">
    <source>
        <dbReference type="EMBL" id="RPD61529.1"/>
    </source>
</evidence>
<protein>
    <submittedName>
        <fullName evidence="2">Uncharacterized protein</fullName>
    </submittedName>
</protein>
<proteinExistence type="predicted"/>
<accession>A0A5C2SEF6</accession>
<dbReference type="STRING" id="1328759.A0A5C2SEF6"/>
<dbReference type="EMBL" id="ML122262">
    <property type="protein sequence ID" value="RPD61529.1"/>
    <property type="molecule type" value="Genomic_DNA"/>
</dbReference>
<gene>
    <name evidence="2" type="ORF">L227DRAFT_610527</name>
</gene>
<feature type="compositionally biased region" description="Basic and acidic residues" evidence="1">
    <location>
        <begin position="1"/>
        <end position="10"/>
    </location>
</feature>
<sequence>MSETRNEKGTARGATSASSAALSASAALLDAEHLRQPSTRDRDDDDNQRTVEANASSGMSPDDQAMSQAMEGNLWYNIPEDIYHELPLERLLHSELPTAKPTLRSSYPVWSSFLKHTIAQWLPLPEPGMYEMEPPRSGAAHQAWSILETYTNMHLARTSELNVDASLRAFSTEPWRGPAERPGDVSARFYRRFVYASVNVLKYNHINNSDRKQWRLLELQYGQLRKDPDRLSTHNLSVVRVNVGPSPDSNDLLAALAADLARADTLKNKAPMRRHVMFEPLENRRPTIWYPNSLYLDQFMRDTYELANQKRMTQRELLDGIKDLDARKHKLLHLDDKDIFADLQSRLYYYDNVADSNGNPKRAEEMKAKEKISQAIENLEEEVQCERCCGGTLPSINDAYQIDIAIEQAQGEAQTMLELQQHRVEDTEEALLRGPRARRAVKEGLLCQQLPEISHPSPTSRLMGYSNQTSRDGRDEEKAREETAGMVPTPAGDIGSKKATRAKESGRMEDDGDYGTTLRTRVWLESLYARCQIDAAKSVGESKTAQ</sequence>
<keyword evidence="3" id="KW-1185">Reference proteome</keyword>